<dbReference type="SUPFAM" id="SSF57802">
    <property type="entry name" value="Rubredoxin-like"/>
    <property type="match status" value="1"/>
</dbReference>
<proteinExistence type="predicted"/>
<reference evidence="3 4" key="1">
    <citation type="submission" date="2014-12" db="EMBL/GenBank/DDBJ databases">
        <title>Genomes of Geoalkalibacter ferrihydriticus and Geoalkalibacter subterraneus, two haloalkaliphilic metal-reducing members of the Geobacteraceae.</title>
        <authorList>
            <person name="Badalamenti J.P."/>
            <person name="Torres C.I."/>
            <person name="Krajmalnik-Brown R."/>
            <person name="Bond D.R."/>
        </authorList>
    </citation>
    <scope>NUCLEOTIDE SEQUENCE [LARGE SCALE GENOMIC DNA]</scope>
    <source>
        <strain evidence="3 4">DSM 17813</strain>
    </source>
</reference>
<dbReference type="GO" id="GO:0016491">
    <property type="term" value="F:oxidoreductase activity"/>
    <property type="evidence" value="ECO:0007669"/>
    <property type="project" value="InterPro"/>
</dbReference>
<evidence type="ECO:0000259" key="1">
    <source>
        <dbReference type="PROSITE" id="PS50903"/>
    </source>
</evidence>
<dbReference type="InterPro" id="IPR009040">
    <property type="entry name" value="Ferritin-like_diiron"/>
</dbReference>
<dbReference type="InterPro" id="IPR052753">
    <property type="entry name" value="Rbr2/Nigerythrin"/>
</dbReference>
<dbReference type="AlphaFoldDB" id="A0A0C2HL67"/>
<feature type="domain" description="Ferritin-like diiron" evidence="2">
    <location>
        <begin position="3"/>
        <end position="133"/>
    </location>
</feature>
<sequence length="169" mass="18346">MAELAGSKTEKNLKEAFAGESQANRTYLAFAKKADQEGHPQVAKLFRAAAAAETVHAHAHLRALKGIGTTADNLREAVSGETHEFMEMYPQMITEAEEEGLTEALRSFKFANTVEKVHANLYQKALDNLGKNAAVDYYVCQVCGHTLEAEPTGPCEVCGAGKNAFEKID</sequence>
<protein>
    <submittedName>
        <fullName evidence="3">Rubrerythrin</fullName>
    </submittedName>
</protein>
<dbReference type="Gene3D" id="1.20.1260.10">
    <property type="match status" value="1"/>
</dbReference>
<dbReference type="InterPro" id="IPR024934">
    <property type="entry name" value="Rubredoxin-like_dom"/>
</dbReference>
<dbReference type="InterPro" id="IPR003251">
    <property type="entry name" value="Rr_diiron-bd_dom"/>
</dbReference>
<organism evidence="3 4">
    <name type="scientific">Geoalkalibacter ferrihydriticus DSM 17813</name>
    <dbReference type="NCBI Taxonomy" id="1121915"/>
    <lineage>
        <taxon>Bacteria</taxon>
        <taxon>Pseudomonadati</taxon>
        <taxon>Thermodesulfobacteriota</taxon>
        <taxon>Desulfuromonadia</taxon>
        <taxon>Desulfuromonadales</taxon>
        <taxon>Geoalkalibacteraceae</taxon>
        <taxon>Geoalkalibacter</taxon>
    </lineage>
</organism>
<dbReference type="PANTHER" id="PTHR33746">
    <property type="entry name" value="RUBRERYTHRIN"/>
    <property type="match status" value="1"/>
</dbReference>
<evidence type="ECO:0000259" key="2">
    <source>
        <dbReference type="PROSITE" id="PS50905"/>
    </source>
</evidence>
<dbReference type="InterPro" id="IPR012347">
    <property type="entry name" value="Ferritin-like"/>
</dbReference>
<dbReference type="CDD" id="cd00350">
    <property type="entry name" value="rubredoxin_like"/>
    <property type="match status" value="1"/>
</dbReference>
<dbReference type="InterPro" id="IPR009078">
    <property type="entry name" value="Ferritin-like_SF"/>
</dbReference>
<evidence type="ECO:0000313" key="4">
    <source>
        <dbReference type="Proteomes" id="UP000035068"/>
    </source>
</evidence>
<dbReference type="EMBL" id="JWJD01000001">
    <property type="protein sequence ID" value="KIH77816.1"/>
    <property type="molecule type" value="Genomic_DNA"/>
</dbReference>
<dbReference type="RefSeq" id="WP_040096287.1">
    <property type="nucleotide sequence ID" value="NZ_JWJD01000001.1"/>
</dbReference>
<dbReference type="GO" id="GO:0005506">
    <property type="term" value="F:iron ion binding"/>
    <property type="evidence" value="ECO:0007669"/>
    <property type="project" value="InterPro"/>
</dbReference>
<dbReference type="PANTHER" id="PTHR33746:SF4">
    <property type="entry name" value="RUBRERYTHRIN"/>
    <property type="match status" value="1"/>
</dbReference>
<keyword evidence="4" id="KW-1185">Reference proteome</keyword>
<dbReference type="SUPFAM" id="SSF47240">
    <property type="entry name" value="Ferritin-like"/>
    <property type="match status" value="1"/>
</dbReference>
<gene>
    <name evidence="3" type="ORF">GFER_04045</name>
</gene>
<feature type="domain" description="Rubredoxin-like" evidence="1">
    <location>
        <begin position="135"/>
        <end position="168"/>
    </location>
</feature>
<comment type="caution">
    <text evidence="3">The sequence shown here is derived from an EMBL/GenBank/DDBJ whole genome shotgun (WGS) entry which is preliminary data.</text>
</comment>
<dbReference type="PROSITE" id="PS50903">
    <property type="entry name" value="RUBREDOXIN_LIKE"/>
    <property type="match status" value="1"/>
</dbReference>
<dbReference type="Proteomes" id="UP000035068">
    <property type="component" value="Unassembled WGS sequence"/>
</dbReference>
<dbReference type="Pfam" id="PF02915">
    <property type="entry name" value="Rubrerythrin"/>
    <property type="match status" value="1"/>
</dbReference>
<accession>A0A0C2HL67</accession>
<dbReference type="Gene3D" id="2.20.28.10">
    <property type="match status" value="1"/>
</dbReference>
<dbReference type="PROSITE" id="PS50905">
    <property type="entry name" value="FERRITIN_LIKE"/>
    <property type="match status" value="1"/>
</dbReference>
<name>A0A0C2HL67_9BACT</name>
<dbReference type="CDD" id="cd01041">
    <property type="entry name" value="Rubrerythrin"/>
    <property type="match status" value="1"/>
</dbReference>
<evidence type="ECO:0000313" key="3">
    <source>
        <dbReference type="EMBL" id="KIH77816.1"/>
    </source>
</evidence>